<dbReference type="InterPro" id="IPR001387">
    <property type="entry name" value="Cro/C1-type_HTH"/>
</dbReference>
<evidence type="ECO:0000313" key="5">
    <source>
        <dbReference type="EMBL" id="QTD62235.1"/>
    </source>
</evidence>
<keyword evidence="3" id="KW-0804">Transcription</keyword>
<dbReference type="PROSITE" id="PS50943">
    <property type="entry name" value="HTH_CROC1"/>
    <property type="match status" value="1"/>
</dbReference>
<dbReference type="PANTHER" id="PTHR46797">
    <property type="entry name" value="HTH-TYPE TRANSCRIPTIONAL REGULATOR"/>
    <property type="match status" value="1"/>
</dbReference>
<dbReference type="Pfam" id="PF01381">
    <property type="entry name" value="HTH_3"/>
    <property type="match status" value="1"/>
</dbReference>
<evidence type="ECO:0000259" key="4">
    <source>
        <dbReference type="PROSITE" id="PS50943"/>
    </source>
</evidence>
<dbReference type="GeneID" id="64221488"/>
<dbReference type="Proteomes" id="UP000663954">
    <property type="component" value="Chromosome"/>
</dbReference>
<evidence type="ECO:0000256" key="2">
    <source>
        <dbReference type="ARBA" id="ARBA00023125"/>
    </source>
</evidence>
<evidence type="ECO:0000313" key="6">
    <source>
        <dbReference type="Proteomes" id="UP000663954"/>
    </source>
</evidence>
<reference evidence="5 6" key="1">
    <citation type="journal article" date="2020" name="Front. Cell. Infect. Microbiol.">
        <title>Characterization of Three Porcine Acinetobacter towneri Strains Co-Harboring tet(X3) and bla OXA-58.</title>
        <authorList>
            <person name="Ma J."/>
            <person name="Wang J."/>
            <person name="Feng J."/>
            <person name="Liu Y."/>
            <person name="Yang B."/>
            <person name="Li R."/>
            <person name="Bai L."/>
            <person name="He T."/>
            <person name="Wang X."/>
            <person name="Yang Z."/>
        </authorList>
    </citation>
    <scope>NUCLEOTIDE SEQUENCE [LARGE SCALE GENOMIC DNA]</scope>
    <source>
        <strain evidence="5 6">GX5</strain>
    </source>
</reference>
<dbReference type="RefSeq" id="WP_207973747.1">
    <property type="nucleotide sequence ID" value="NZ_CP071766.1"/>
</dbReference>
<name>A0ABX7TF34_9GAMM</name>
<evidence type="ECO:0000256" key="3">
    <source>
        <dbReference type="ARBA" id="ARBA00023163"/>
    </source>
</evidence>
<dbReference type="InterPro" id="IPR010982">
    <property type="entry name" value="Lambda_DNA-bd_dom_sf"/>
</dbReference>
<dbReference type="SUPFAM" id="SSF47413">
    <property type="entry name" value="lambda repressor-like DNA-binding domains"/>
    <property type="match status" value="1"/>
</dbReference>
<evidence type="ECO:0000256" key="1">
    <source>
        <dbReference type="ARBA" id="ARBA00023015"/>
    </source>
</evidence>
<keyword evidence="6" id="KW-1185">Reference proteome</keyword>
<dbReference type="CDD" id="cd00093">
    <property type="entry name" value="HTH_XRE"/>
    <property type="match status" value="1"/>
</dbReference>
<organism evidence="5 6">
    <name type="scientific">Acinetobacter towneri</name>
    <dbReference type="NCBI Taxonomy" id="202956"/>
    <lineage>
        <taxon>Bacteria</taxon>
        <taxon>Pseudomonadati</taxon>
        <taxon>Pseudomonadota</taxon>
        <taxon>Gammaproteobacteria</taxon>
        <taxon>Moraxellales</taxon>
        <taxon>Moraxellaceae</taxon>
        <taxon>Acinetobacter</taxon>
    </lineage>
</organism>
<sequence>MLILEKLNPPPFVNNKYYHLVFTFVRRYIVYILNNVLMPKSLIFLGLKVKNQRNSLGLSQEELAERTSLDRTYISLLERGKRNPSLLTLMKVANGLEISVSILIKDIENSGSSSD</sequence>
<accession>A0ABX7TF34</accession>
<keyword evidence="2" id="KW-0238">DNA-binding</keyword>
<proteinExistence type="predicted"/>
<feature type="domain" description="HTH cro/C1-type" evidence="4">
    <location>
        <begin position="49"/>
        <end position="103"/>
    </location>
</feature>
<dbReference type="EMBL" id="CP071770">
    <property type="protein sequence ID" value="QTD62235.1"/>
    <property type="molecule type" value="Genomic_DNA"/>
</dbReference>
<protein>
    <submittedName>
        <fullName evidence="5">Helix-turn-helix transcriptional regulator</fullName>
    </submittedName>
</protein>
<gene>
    <name evidence="5" type="ORF">J4G45_03345</name>
</gene>
<dbReference type="SMART" id="SM00530">
    <property type="entry name" value="HTH_XRE"/>
    <property type="match status" value="1"/>
</dbReference>
<dbReference type="PANTHER" id="PTHR46797:SF23">
    <property type="entry name" value="HTH-TYPE TRANSCRIPTIONAL REGULATOR SUTR"/>
    <property type="match status" value="1"/>
</dbReference>
<dbReference type="InterPro" id="IPR050807">
    <property type="entry name" value="TransReg_Diox_bact_type"/>
</dbReference>
<dbReference type="Gene3D" id="1.10.260.40">
    <property type="entry name" value="lambda repressor-like DNA-binding domains"/>
    <property type="match status" value="1"/>
</dbReference>
<keyword evidence="1" id="KW-0805">Transcription regulation</keyword>